<dbReference type="InterPro" id="IPR050891">
    <property type="entry name" value="TatD-type_Hydrolase"/>
</dbReference>
<dbReference type="AlphaFoldDB" id="A0A915I2C4"/>
<feature type="binding site" evidence="7">
    <location>
        <position position="43"/>
    </location>
    <ligand>
        <name>a divalent metal cation</name>
        <dbReference type="ChEBI" id="CHEBI:60240"/>
        <label>1</label>
    </ligand>
</feature>
<feature type="binding site" evidence="7">
    <location>
        <position position="105"/>
    </location>
    <ligand>
        <name>a divalent metal cation</name>
        <dbReference type="ChEBI" id="CHEBI:60240"/>
        <label>2</label>
    </ligand>
</feature>
<name>A0A915I2C4_ROMCU</name>
<evidence type="ECO:0000256" key="3">
    <source>
        <dbReference type="ARBA" id="ARBA00022723"/>
    </source>
</evidence>
<dbReference type="InterPro" id="IPR001130">
    <property type="entry name" value="TatD-like"/>
</dbReference>
<feature type="binding site" evidence="7">
    <location>
        <position position="158"/>
    </location>
    <ligand>
        <name>a divalent metal cation</name>
        <dbReference type="ChEBI" id="CHEBI:60240"/>
        <label>1</label>
    </ligand>
</feature>
<dbReference type="GO" id="GO:0005829">
    <property type="term" value="C:cytosol"/>
    <property type="evidence" value="ECO:0007669"/>
    <property type="project" value="TreeGrafter"/>
</dbReference>
<dbReference type="PIRSF" id="PIRSF005902">
    <property type="entry name" value="DNase_TatD"/>
    <property type="match status" value="1"/>
</dbReference>
<organism evidence="8 9">
    <name type="scientific">Romanomermis culicivorax</name>
    <name type="common">Nematode worm</name>
    <dbReference type="NCBI Taxonomy" id="13658"/>
    <lineage>
        <taxon>Eukaryota</taxon>
        <taxon>Metazoa</taxon>
        <taxon>Ecdysozoa</taxon>
        <taxon>Nematoda</taxon>
        <taxon>Enoplea</taxon>
        <taxon>Dorylaimia</taxon>
        <taxon>Mermithida</taxon>
        <taxon>Mermithoidea</taxon>
        <taxon>Mermithidae</taxon>
        <taxon>Romanomermis</taxon>
    </lineage>
</organism>
<accession>A0A915I2C4</accession>
<evidence type="ECO:0000256" key="1">
    <source>
        <dbReference type="ARBA" id="ARBA00009275"/>
    </source>
</evidence>
<dbReference type="Pfam" id="PF01026">
    <property type="entry name" value="TatD_DNase"/>
    <property type="match status" value="1"/>
</dbReference>
<dbReference type="CDD" id="cd01310">
    <property type="entry name" value="TatD_DNAse"/>
    <property type="match status" value="1"/>
</dbReference>
<dbReference type="InterPro" id="IPR032466">
    <property type="entry name" value="Metal_Hydrolase"/>
</dbReference>
<evidence type="ECO:0000256" key="2">
    <source>
        <dbReference type="ARBA" id="ARBA00022722"/>
    </source>
</evidence>
<evidence type="ECO:0000256" key="5">
    <source>
        <dbReference type="ARBA" id="ARBA00039767"/>
    </source>
</evidence>
<dbReference type="PANTHER" id="PTHR10060">
    <property type="entry name" value="TATD FAMILY DEOXYRIBONUCLEASE"/>
    <property type="match status" value="1"/>
</dbReference>
<dbReference type="Proteomes" id="UP000887565">
    <property type="component" value="Unplaced"/>
</dbReference>
<keyword evidence="4" id="KW-0378">Hydrolase</keyword>
<dbReference type="WBParaSite" id="nRc.2.0.1.t07980-RA">
    <property type="protein sequence ID" value="nRc.2.0.1.t07980-RA"/>
    <property type="gene ID" value="nRc.2.0.1.g07980"/>
</dbReference>
<feature type="binding site" evidence="7">
    <location>
        <position position="79"/>
    </location>
    <ligand>
        <name>a divalent metal cation</name>
        <dbReference type="ChEBI" id="CHEBI:60240"/>
        <label>2</label>
    </ligand>
</feature>
<keyword evidence="3 7" id="KW-0479">Metal-binding</keyword>
<reference evidence="9" key="1">
    <citation type="submission" date="2022-11" db="UniProtKB">
        <authorList>
            <consortium name="WormBaseParasite"/>
        </authorList>
    </citation>
    <scope>IDENTIFICATION</scope>
</reference>
<dbReference type="SUPFAM" id="SSF51556">
    <property type="entry name" value="Metallo-dependent hydrolases"/>
    <property type="match status" value="1"/>
</dbReference>
<evidence type="ECO:0000313" key="9">
    <source>
        <dbReference type="WBParaSite" id="nRc.2.0.1.t07980-RA"/>
    </source>
</evidence>
<proteinExistence type="inferred from homology"/>
<keyword evidence="2" id="KW-0540">Nuclease</keyword>
<comment type="similarity">
    <text evidence="1">Belongs to the metallo-dependent hydrolases superfamily. TatD-type hydrolase family.</text>
</comment>
<sequence>MDRAAPYSLIDIGANLNSHHFKNEELDDVVSRAKAAECVSLGECGLDFNRNFSPPADQLKAFEAQVDLACELQKPLFVHEREAHEDLVKILTKRRQNPLPPVVVHCFTGTWDEAKSYLDFGFYIGLTGFLWKDKLENGVKYMLKNQLLPLDRLLIETDAPYMFPNVKAKKLRNELKSLESNSTSTAISDHAEHFLNNFCNFDRNEPCSLAATCELIAAFWNRTPEEVARRTTENARKFYGFC</sequence>
<dbReference type="PROSITE" id="PS01090">
    <property type="entry name" value="TATD_2"/>
    <property type="match status" value="1"/>
</dbReference>
<evidence type="ECO:0000256" key="4">
    <source>
        <dbReference type="ARBA" id="ARBA00022801"/>
    </source>
</evidence>
<dbReference type="Gene3D" id="3.20.20.140">
    <property type="entry name" value="Metal-dependent hydrolases"/>
    <property type="match status" value="1"/>
</dbReference>
<dbReference type="GO" id="GO:0046872">
    <property type="term" value="F:metal ion binding"/>
    <property type="evidence" value="ECO:0007669"/>
    <property type="project" value="UniProtKB-KW"/>
</dbReference>
<evidence type="ECO:0000256" key="7">
    <source>
        <dbReference type="PIRSR" id="PIRSR005902-1"/>
    </source>
</evidence>
<dbReference type="InterPro" id="IPR018228">
    <property type="entry name" value="DNase_TatD-rel_CS"/>
</dbReference>
<keyword evidence="8" id="KW-1185">Reference proteome</keyword>
<dbReference type="PANTHER" id="PTHR10060:SF15">
    <property type="entry name" value="DEOXYRIBONUCLEASE TATDN1"/>
    <property type="match status" value="1"/>
</dbReference>
<comment type="function">
    <text evidence="6">Deoxyribonuclease which catalyzes (in vitro) the decatenation of kinetoplast DNA, which are circular DNA catenated to each other, producing linear DNA molecules. Plays an important role in chromosomal segregation and cell cycle progression during eye development probably via its DNA decatenation activity.</text>
</comment>
<dbReference type="GO" id="GO:0008310">
    <property type="term" value="F:single-stranded DNA 3'-5' DNA exonuclease activity"/>
    <property type="evidence" value="ECO:0007669"/>
    <property type="project" value="TreeGrafter"/>
</dbReference>
<evidence type="ECO:0000313" key="8">
    <source>
        <dbReference type="Proteomes" id="UP000887565"/>
    </source>
</evidence>
<protein>
    <recommendedName>
        <fullName evidence="5">Deoxyribonuclease TATDN1</fullName>
    </recommendedName>
</protein>
<evidence type="ECO:0000256" key="6">
    <source>
        <dbReference type="ARBA" id="ARBA00045223"/>
    </source>
</evidence>